<evidence type="ECO:0007829" key="15">
    <source>
        <dbReference type="PeptideAtlas" id="A0A8M2B6F4"/>
    </source>
</evidence>
<dbReference type="PANTHER" id="PTHR45736:SF5">
    <property type="entry name" value="ZINC FINGER MYM-TYPE PROTEIN 4"/>
    <property type="match status" value="1"/>
</dbReference>
<feature type="region of interest" description="Disordered" evidence="10">
    <location>
        <begin position="1114"/>
        <end position="1185"/>
    </location>
</feature>
<feature type="region of interest" description="Disordered" evidence="10">
    <location>
        <begin position="1217"/>
        <end position="1241"/>
    </location>
</feature>
<dbReference type="Pfam" id="PF06467">
    <property type="entry name" value="zf-FCS"/>
    <property type="match status" value="3"/>
</dbReference>
<evidence type="ECO:0000256" key="7">
    <source>
        <dbReference type="ARBA" id="ARBA00022843"/>
    </source>
</evidence>
<keyword evidence="2" id="KW-0597">Phosphoprotein</keyword>
<dbReference type="GO" id="GO:0003677">
    <property type="term" value="F:DNA binding"/>
    <property type="evidence" value="ECO:0007669"/>
    <property type="project" value="UniProtKB-UniRule"/>
</dbReference>
<dbReference type="Pfam" id="PF24900">
    <property type="entry name" value="TRASH_ZMYM4"/>
    <property type="match status" value="1"/>
</dbReference>
<evidence type="ECO:0000259" key="11">
    <source>
        <dbReference type="PROSITE" id="PS50950"/>
    </source>
</evidence>
<dbReference type="ZFIN" id="ZDB-GENE-060503-672">
    <property type="gene designation" value="zmym4.2"/>
</dbReference>
<evidence type="ECO:0000313" key="12">
    <source>
        <dbReference type="Proteomes" id="UP000000437"/>
    </source>
</evidence>
<dbReference type="GO" id="GO:0008270">
    <property type="term" value="F:zinc ion binding"/>
    <property type="evidence" value="ECO:0007669"/>
    <property type="project" value="UniProtKB-KW"/>
</dbReference>
<feature type="region of interest" description="Disordered" evidence="10">
    <location>
        <begin position="685"/>
        <end position="724"/>
    </location>
</feature>
<dbReference type="AGR" id="ZFIN:ZDB-GENE-060503-672"/>
<gene>
    <name evidence="13 14" type="primary">zmym4.2</name>
    <name evidence="13" type="synonym">si:ch211-173p18.2</name>
    <name evidence="13" type="synonym">si:ch211-173p18.3</name>
    <name evidence="13" type="synonym">ZNF261</name>
</gene>
<keyword evidence="8 9" id="KW-0238">DNA-binding</keyword>
<evidence type="ECO:0000256" key="2">
    <source>
        <dbReference type="ARBA" id="ARBA00022553"/>
    </source>
</evidence>
<evidence type="ECO:0000313" key="13">
    <source>
        <dbReference type="RefSeq" id="XP_005159756.1"/>
    </source>
</evidence>
<dbReference type="InterPro" id="IPR010507">
    <property type="entry name" value="Znf_MYM"/>
</dbReference>
<dbReference type="PROSITE" id="PS50950">
    <property type="entry name" value="ZF_THAP"/>
    <property type="match status" value="1"/>
</dbReference>
<dbReference type="RefSeq" id="XP_005159756.1">
    <property type="nucleotide sequence ID" value="XM_005159699.6"/>
</dbReference>
<sequence>MVRSCVYPGCFNLNKVVRLRASSSTGDEKLTFHRFPLNDPERLTQWLLAIRWDVNTPWKKIDGSRLCSEHFTPEDYKPDEGQIRRLLKSSAVPVPVQGFEPNEVCIELDANEETEIDPESQSIDDSFDFEDEEAYFDDDDDIQSTVGRQKNPRSCPGERLQSRLILTVTNPSTEPTTPPSVFGTYYALSPTWYYQMDDPSKIGLHMEEPFNENVNMDFVANKEAGGFLNHELSKGHSHVCRRSRPEKRNPLSQDRGSKRSAPGSPEDATDSDNEDKDINTEENAQCSEELVITKVEDLSNETEFDQNENYSGKMDMDEPEDSEALRAKGLKSRPAHSSAVTQTQAADKRFAGFDPSDVLPVKIKDEPMDEEWKKAPQSPLRSIKDDEDFDQQRLGSYHQVPGVNNASTGAQTESIQNFKRLGVLCTACNKVLLKGQTAFQRSGSAKIYCSLECLRSTKNKACHHCLKEIHEDSSIIVAPVDMSGAGKEFCSQKCRNALTFKCSVCQKAGIRHVHEVNFRGSIQKLCSDGCFNQFRSSNKLNMNSCVNCGGFCYGTDAQCPSLRMEDRVMKFCSQTCLTAYKKRSLKLVTCKTCHALRPAEDALDSPNAEGIRELFCSVSCVTASKDQTVGLSAAPVECNNCKLKLVPQYHIAMSEGSVQNFCTFSCVVAYQESLNNKKANTQVNTVTSTSSNTTTAAKTAAPKPASSESSSAAKTSTPSGQGQNVTKIPCCQCLNAFFHKPELMEYKRKMYAFCGNDCIDEFRKVNRVVARCENCNLNKRVKVVRRINRVDRSFCEEKCRALFEQNLVKRWGTKHCSNCFHCNSTSKTVVTEVFNGKQEEFCGSDCLSQHNLLIRQEIKCSMCRQIKKMNESVKWLGEMKHFCSLRCLMFFCSLQGITGAVIKATSKSLATQCAKPMSSAVTQKPKEATPVIASVVSLSGPSSKQPGVSGNTNAKGSVQTDVTMKHKRNLRSQILQNKSPSKNKSTTCKPHTADAEIQKDEAPKVIVLPVPVPVYVPVPMNLYSQYVPKSVGMPLPVPVPLFFPTTLDSAEHIVQTIQEIKEKIPDDPLEADLIMMAEMVAEDAEKEKHISSCDQTDNIMEDLDLQDLSSNLSWEEDPVSPAQILDQTPEPEPPPPPPPPAPASTPTPTFAPASTPTFAPASTPTPTFAPVSTPTFAPAPSSRSATMTLVSTKAGEPLMDLEADFPIETIALLREQMENDSGKRRSCKKGPDVSTQKKRGRKCASVPSNILSKLQHEYGVKAWRDWVRWKNAQPNSDAPKFGSRSMTLKEDVLKCCTAELSYGLCKFITEVRRPNGEKYSPDSIYYLCLGIQQYLFENNRMENIFSDVFYTKFCWEMSNILKGWKPTILPNGYIHSRVEEEFLWNCKQLGAFSPGVLLNTLIYFFTKYFNYRTVEQHRLLSFAHVKRYTRGPANAKVSFLRFYPPKEDSSDDGVPAKKRKKDDERQRVLKIGQNSDNPLHCPVRLYEFYLSKCSPGIRHHATKFYLSPERSCVPSSPTWFSISALSDEALDSMLSRILTVRELHMETEQTPADTDSDSDSDYNQF</sequence>
<feature type="compositionally biased region" description="Low complexity" evidence="10">
    <location>
        <begin position="1146"/>
        <end position="1185"/>
    </location>
</feature>
<evidence type="ECO:0000256" key="1">
    <source>
        <dbReference type="ARBA" id="ARBA00022499"/>
    </source>
</evidence>
<protein>
    <submittedName>
        <fullName evidence="13">Uncharacterized protein isoform X1</fullName>
    </submittedName>
</protein>
<keyword evidence="15" id="KW-1267">Proteomics identification</keyword>
<evidence type="ECO:0000256" key="4">
    <source>
        <dbReference type="ARBA" id="ARBA00022737"/>
    </source>
</evidence>
<evidence type="ECO:0000256" key="10">
    <source>
        <dbReference type="SAM" id="MobiDB-lite"/>
    </source>
</evidence>
<dbReference type="SMART" id="SM00980">
    <property type="entry name" value="THAP"/>
    <property type="match status" value="1"/>
</dbReference>
<dbReference type="SMART" id="SM00746">
    <property type="entry name" value="TRASH"/>
    <property type="match status" value="8"/>
</dbReference>
<feature type="domain" description="THAP-type" evidence="11">
    <location>
        <begin position="1"/>
        <end position="96"/>
    </location>
</feature>
<dbReference type="InterPro" id="IPR011017">
    <property type="entry name" value="TRASH_dom"/>
</dbReference>
<keyword evidence="7" id="KW-0832">Ubl conjugation</keyword>
<dbReference type="Pfam" id="PF25561">
    <property type="entry name" value="QRICH1"/>
    <property type="match status" value="1"/>
</dbReference>
<keyword evidence="1" id="KW-1017">Isopeptide bond</keyword>
<evidence type="ECO:0000256" key="8">
    <source>
        <dbReference type="ARBA" id="ARBA00023125"/>
    </source>
</evidence>
<feature type="compositionally biased region" description="Basic and acidic residues" evidence="10">
    <location>
        <begin position="362"/>
        <end position="374"/>
    </location>
</feature>
<reference evidence="13" key="1">
    <citation type="submission" date="2025-08" db="UniProtKB">
        <authorList>
            <consortium name="RefSeq"/>
        </authorList>
    </citation>
    <scope>IDENTIFICATION</scope>
    <source>
        <strain evidence="13">Tuebingen</strain>
        <tissue evidence="13">Fibroblasts and whole tissue</tissue>
    </source>
</reference>
<dbReference type="InterPro" id="IPR051284">
    <property type="entry name" value="ZnF_MYMT-QRICH1"/>
</dbReference>
<dbReference type="PANTHER" id="PTHR45736">
    <property type="entry name" value="ZINC FINGER MYM-TYPE PROTEIN"/>
    <property type="match status" value="1"/>
</dbReference>
<keyword evidence="3" id="KW-0479">Metal-binding</keyword>
<dbReference type="CTD" id="553317"/>
<dbReference type="OrthoDB" id="10025028at2759"/>
<evidence type="ECO:0000313" key="14">
    <source>
        <dbReference type="ZFIN" id="ZDB-GENE-060503-672"/>
    </source>
</evidence>
<evidence type="ECO:0000256" key="3">
    <source>
        <dbReference type="ARBA" id="ARBA00022723"/>
    </source>
</evidence>
<name>A0A8M2B6F4_DANRE</name>
<dbReference type="InterPro" id="IPR021893">
    <property type="entry name" value="ZMYM2-like_C"/>
</dbReference>
<organism evidence="12 13">
    <name type="scientific">Danio rerio</name>
    <name type="common">Zebrafish</name>
    <name type="synonym">Brachydanio rerio</name>
    <dbReference type="NCBI Taxonomy" id="7955"/>
    <lineage>
        <taxon>Eukaryota</taxon>
        <taxon>Metazoa</taxon>
        <taxon>Chordata</taxon>
        <taxon>Craniata</taxon>
        <taxon>Vertebrata</taxon>
        <taxon>Euteleostomi</taxon>
        <taxon>Actinopterygii</taxon>
        <taxon>Neopterygii</taxon>
        <taxon>Teleostei</taxon>
        <taxon>Ostariophysi</taxon>
        <taxon>Cypriniformes</taxon>
        <taxon>Danionidae</taxon>
        <taxon>Danioninae</taxon>
        <taxon>Danio</taxon>
    </lineage>
</organism>
<evidence type="ECO:0000256" key="5">
    <source>
        <dbReference type="ARBA" id="ARBA00022771"/>
    </source>
</evidence>
<keyword evidence="5 9" id="KW-0863">Zinc-finger</keyword>
<dbReference type="GlyGen" id="A0A8M2B6F4">
    <property type="glycosylation" value="2 sites"/>
</dbReference>
<dbReference type="AlphaFoldDB" id="A0A8M2B6F4"/>
<feature type="region of interest" description="Disordered" evidence="10">
    <location>
        <begin position="234"/>
        <end position="384"/>
    </location>
</feature>
<evidence type="ECO:0000256" key="6">
    <source>
        <dbReference type="ARBA" id="ARBA00022833"/>
    </source>
</evidence>
<keyword evidence="6" id="KW-0862">Zinc</keyword>
<keyword evidence="4" id="KW-0677">Repeat</keyword>
<dbReference type="GeneID" id="553317"/>
<keyword evidence="12" id="KW-1185">Reference proteome</keyword>
<dbReference type="InterPro" id="IPR006612">
    <property type="entry name" value="THAP_Znf"/>
</dbReference>
<feature type="compositionally biased region" description="Acidic residues" evidence="10">
    <location>
        <begin position="1554"/>
        <end position="1565"/>
    </location>
</feature>
<dbReference type="InterPro" id="IPR057926">
    <property type="entry name" value="QRICH1_dom"/>
</dbReference>
<dbReference type="SUPFAM" id="SSF57716">
    <property type="entry name" value="Glucocorticoid receptor-like (DNA-binding domain)"/>
    <property type="match status" value="2"/>
</dbReference>
<dbReference type="SMART" id="SM00692">
    <property type="entry name" value="DM3"/>
    <property type="match status" value="1"/>
</dbReference>
<dbReference type="Proteomes" id="UP000000437">
    <property type="component" value="Chromosome 19"/>
</dbReference>
<evidence type="ECO:0000256" key="9">
    <source>
        <dbReference type="PROSITE-ProRule" id="PRU00309"/>
    </source>
</evidence>
<feature type="compositionally biased region" description="Pro residues" evidence="10">
    <location>
        <begin position="1130"/>
        <end position="1145"/>
    </location>
</feature>
<dbReference type="Pfam" id="PF12012">
    <property type="entry name" value="DUF3504"/>
    <property type="match status" value="1"/>
</dbReference>
<proteinExistence type="evidence at protein level"/>
<feature type="compositionally biased region" description="Basic residues" evidence="10">
    <location>
        <begin position="235"/>
        <end position="245"/>
    </location>
</feature>
<feature type="region of interest" description="Disordered" evidence="10">
    <location>
        <begin position="1546"/>
        <end position="1565"/>
    </location>
</feature>
<accession>A0A8M2B6F4</accession>
<feature type="compositionally biased region" description="Low complexity" evidence="10">
    <location>
        <begin position="685"/>
        <end position="719"/>
    </location>
</feature>